<reference evidence="3" key="1">
    <citation type="journal article" date="2014" name="Int. J. Syst. Evol. Microbiol.">
        <title>Complete genome sequence of Corynebacterium casei LMG S-19264T (=DSM 44701T), isolated from a smear-ripened cheese.</title>
        <authorList>
            <consortium name="US DOE Joint Genome Institute (JGI-PGF)"/>
            <person name="Walter F."/>
            <person name="Albersmeier A."/>
            <person name="Kalinowski J."/>
            <person name="Ruckert C."/>
        </authorList>
    </citation>
    <scope>NUCLEOTIDE SEQUENCE</scope>
    <source>
        <strain evidence="3">VKM Ac-1069</strain>
    </source>
</reference>
<dbReference type="InterPro" id="IPR001375">
    <property type="entry name" value="Peptidase_S9_cat"/>
</dbReference>
<evidence type="ECO:0000259" key="2">
    <source>
        <dbReference type="Pfam" id="PF00326"/>
    </source>
</evidence>
<dbReference type="SUPFAM" id="SSF82171">
    <property type="entry name" value="DPP6 N-terminal domain-like"/>
    <property type="match status" value="1"/>
</dbReference>
<comment type="caution">
    <text evidence="3">The sequence shown here is derived from an EMBL/GenBank/DDBJ whole genome shotgun (WGS) entry which is preliminary data.</text>
</comment>
<accession>A0A9W6L289</accession>
<dbReference type="Pfam" id="PF00326">
    <property type="entry name" value="Peptidase_S9"/>
    <property type="match status" value="1"/>
</dbReference>
<proteinExistence type="predicted"/>
<dbReference type="GO" id="GO:0004252">
    <property type="term" value="F:serine-type endopeptidase activity"/>
    <property type="evidence" value="ECO:0007669"/>
    <property type="project" value="InterPro"/>
</dbReference>
<dbReference type="InterPro" id="IPR002470">
    <property type="entry name" value="Peptidase_S9A"/>
</dbReference>
<evidence type="ECO:0000313" key="3">
    <source>
        <dbReference type="EMBL" id="GLL11587.1"/>
    </source>
</evidence>
<organism evidence="3 4">
    <name type="scientific">Pseudonocardia halophobica</name>
    <dbReference type="NCBI Taxonomy" id="29401"/>
    <lineage>
        <taxon>Bacteria</taxon>
        <taxon>Bacillati</taxon>
        <taxon>Actinomycetota</taxon>
        <taxon>Actinomycetes</taxon>
        <taxon>Pseudonocardiales</taxon>
        <taxon>Pseudonocardiaceae</taxon>
        <taxon>Pseudonocardia</taxon>
    </lineage>
</organism>
<evidence type="ECO:0000256" key="1">
    <source>
        <dbReference type="ARBA" id="ARBA00022801"/>
    </source>
</evidence>
<feature type="domain" description="Peptidase S9 prolyl oligopeptidase catalytic" evidence="2">
    <location>
        <begin position="377"/>
        <end position="563"/>
    </location>
</feature>
<dbReference type="EMBL" id="BSFQ01000009">
    <property type="protein sequence ID" value="GLL11587.1"/>
    <property type="molecule type" value="Genomic_DNA"/>
</dbReference>
<dbReference type="PANTHER" id="PTHR42776:SF27">
    <property type="entry name" value="DIPEPTIDYL PEPTIDASE FAMILY MEMBER 6"/>
    <property type="match status" value="1"/>
</dbReference>
<dbReference type="PANTHER" id="PTHR42776">
    <property type="entry name" value="SERINE PEPTIDASE S9 FAMILY MEMBER"/>
    <property type="match status" value="1"/>
</dbReference>
<dbReference type="Proteomes" id="UP001143463">
    <property type="component" value="Unassembled WGS sequence"/>
</dbReference>
<sequence length="574" mass="60468">MPAVHAEQLLALPTWRAFDVDDSGRVLAGGDASGSVQLVELAPDGSATPLTAFDSPCRGRYLPGERRVVVEHDRGGDERAQLSLLDLATGELTPLVDDPDHVNLLLAVLPGRVVYMTNRSDGVAFDLVIHGVDAGAEETVLAGGTPIGEVAADAEGRRLLVTVAGEAAMTDRLLAVDTMPETEGGRVHVLAEGARFVRPQFAGDEVVVSTDAGRDRIGVALLGGSWLAADDDADLLGLLTPDGGTLLVVRSAEGVDTLRLHDAATGEPRTTVALPVDGVVTRTPPVFSPSGRYAALSFTAPDTPGDVVLLDLASGEATPLTRTVAAWEGPPFVHPVDVRVPASDGERVPCAVYRPASPDGSAVVVLHGGPESQAVRSFDPVVQLLVAAGHTVLVPNVRGSTGFGKRWYSADDRERRLDVLLDLAALHDALPGLGCDPARAALWGRSYGGYLVLLGLAFQPERWAAGVDIAGMSSLVTFLQNTAPHRRAFREREYGSDPTFLAAASPLTRVEEIRAPLLVVHGENDPRVPVSEARQIAEATGAELLIFPDEGHGPDKRENKITAFGRGVELLSHL</sequence>
<dbReference type="GO" id="GO:0006508">
    <property type="term" value="P:proteolysis"/>
    <property type="evidence" value="ECO:0007669"/>
    <property type="project" value="InterPro"/>
</dbReference>
<dbReference type="InterPro" id="IPR011042">
    <property type="entry name" value="6-blade_b-propeller_TolB-like"/>
</dbReference>
<dbReference type="InterPro" id="IPR029058">
    <property type="entry name" value="AB_hydrolase_fold"/>
</dbReference>
<dbReference type="AlphaFoldDB" id="A0A9W6L289"/>
<name>A0A9W6L289_9PSEU</name>
<protein>
    <submittedName>
        <fullName evidence="3">Peptidase S9</fullName>
    </submittedName>
</protein>
<dbReference type="PRINTS" id="PR00862">
    <property type="entry name" value="PROLIGOPTASE"/>
</dbReference>
<reference evidence="3" key="2">
    <citation type="submission" date="2023-01" db="EMBL/GenBank/DDBJ databases">
        <authorList>
            <person name="Sun Q."/>
            <person name="Evtushenko L."/>
        </authorList>
    </citation>
    <scope>NUCLEOTIDE SEQUENCE</scope>
    <source>
        <strain evidence="3">VKM Ac-1069</strain>
    </source>
</reference>
<dbReference type="Gene3D" id="3.40.50.1820">
    <property type="entry name" value="alpha/beta hydrolase"/>
    <property type="match status" value="1"/>
</dbReference>
<dbReference type="Gene3D" id="2.120.10.30">
    <property type="entry name" value="TolB, C-terminal domain"/>
    <property type="match status" value="1"/>
</dbReference>
<gene>
    <name evidence="3" type="ORF">GCM10017577_27280</name>
</gene>
<keyword evidence="4" id="KW-1185">Reference proteome</keyword>
<evidence type="ECO:0000313" key="4">
    <source>
        <dbReference type="Proteomes" id="UP001143463"/>
    </source>
</evidence>
<dbReference type="SUPFAM" id="SSF53474">
    <property type="entry name" value="alpha/beta-Hydrolases"/>
    <property type="match status" value="1"/>
</dbReference>
<keyword evidence="1" id="KW-0378">Hydrolase</keyword>